<evidence type="ECO:0000256" key="2">
    <source>
        <dbReference type="ARBA" id="ARBA00005467"/>
    </source>
</evidence>
<proteinExistence type="inferred from homology"/>
<evidence type="ECO:0000256" key="1">
    <source>
        <dbReference type="ARBA" id="ARBA00004141"/>
    </source>
</evidence>
<dbReference type="GO" id="GO:0016192">
    <property type="term" value="P:vesicle-mediated transport"/>
    <property type="evidence" value="ECO:0007669"/>
    <property type="project" value="TreeGrafter"/>
</dbReference>
<dbReference type="EMBL" id="JAQMWT010000093">
    <property type="protein sequence ID" value="KAJ8610812.1"/>
    <property type="molecule type" value="Genomic_DNA"/>
</dbReference>
<dbReference type="Pfam" id="PF05832">
    <property type="entry name" value="DUF846"/>
    <property type="match status" value="1"/>
</dbReference>
<dbReference type="Pfam" id="PF00264">
    <property type="entry name" value="Tyrosinase"/>
    <property type="match status" value="1"/>
</dbReference>
<name>A0AAD7ULC6_9STRA</name>
<comment type="subcellular location">
    <subcellularLocation>
        <location evidence="1">Membrane</location>
        <topology evidence="1">Multi-pass membrane protein</topology>
    </subcellularLocation>
</comment>
<dbReference type="Gene3D" id="1.10.1280.10">
    <property type="entry name" value="Di-copper center containing domain from catechol oxidase"/>
    <property type="match status" value="1"/>
</dbReference>
<evidence type="ECO:0000256" key="6">
    <source>
        <dbReference type="SAM" id="Phobius"/>
    </source>
</evidence>
<sequence>MRAPPVWRRRVVAVCALGLGTIGVFVARIVSSSSNRDSSSSFVVMHIFWGGGNPHPSNSSSTHHQTQRGLRVSNEYERKAARPIGDGLYAHEHLVDVALATRHETTTTPREACRWRVVRKSDGAVVSESGGERAESFEALYPSPGDYVVVAESAVTTTRHDVAARRVRREIRTLSRIERERYLSAIHTIYSTPDAAGRRMYGEEFLSITWLVREHLYGAASKECDHWHDDAGFATHHVAITWQFENSIASVDPTMAAHYWDYTIDAAEYGDAWATSPIFGDAWFGSANPNNADHVVDAGRWAYVGVMEHARSYSNVTNPYGLLRSPWNTNKIPFVMRSSYVLGKFAGGFSTFPSCDEFSMALLTNAWVGTTFNQLNGGFHGPVHIMTGGYWGWDPAIWGAKTETGRLNPISFLLFAKFLWRQGYARCPDKCSMDTPQDQCRCSCPTEIVGGRSARDVLNASGAFDLNAFVDVKGISYDDILEGLCGIGFPGEMFTSAAPQDPLFWPLHGNAERFLQYARILEAKGVLRYDETWGYDHSADLASDTGVVCDWTDVTGMQMPKCVPATCPGHREDDLLPFDNLFPGAEPRVFTNAEFFFDIINPASNAMPYVYDTLTSWPGCDGGILGKADDLQFLKDDLEDEYNDANTSVPAVTVSATGLFNENEDAGSRWTAPLRNMSLFKESKHPGVAFFHLLFKTLAIVVYEFSTMFTTNFVLVCVVCILLLAFDFWTVKNVSGRLLVGLRWWNYVREDGTTEWVFESTEDMSEIGATDRRLFWVGLYAPAFVWGFFLFMAVIKLNIQWLIVIIAALSLSSANIIGYTKCSKEARQRLEKFAAGGVAQNLVGAIGVSNILSGIGTIMGAQQQQQQQAPGGAPMRQPTMSV</sequence>
<dbReference type="InterPro" id="IPR002227">
    <property type="entry name" value="Tyrosinase_Cu-bd"/>
</dbReference>
<comment type="caution">
    <text evidence="8">The sequence shown here is derived from an EMBL/GenBank/DDBJ whole genome shotgun (WGS) entry which is preliminary data.</text>
</comment>
<dbReference type="InterPro" id="IPR008564">
    <property type="entry name" value="TVP23-like"/>
</dbReference>
<evidence type="ECO:0000313" key="9">
    <source>
        <dbReference type="Proteomes" id="UP001230188"/>
    </source>
</evidence>
<feature type="transmembrane region" description="Helical" evidence="6">
    <location>
        <begin position="801"/>
        <end position="820"/>
    </location>
</feature>
<dbReference type="GO" id="GO:0009306">
    <property type="term" value="P:protein secretion"/>
    <property type="evidence" value="ECO:0007669"/>
    <property type="project" value="TreeGrafter"/>
</dbReference>
<keyword evidence="3 6" id="KW-0812">Transmembrane</keyword>
<dbReference type="Proteomes" id="UP001230188">
    <property type="component" value="Unassembled WGS sequence"/>
</dbReference>
<gene>
    <name evidence="8" type="ORF">CTAYLR_006440</name>
</gene>
<dbReference type="SUPFAM" id="SSF48056">
    <property type="entry name" value="Di-copper centre-containing domain"/>
    <property type="match status" value="1"/>
</dbReference>
<dbReference type="GO" id="GO:0000139">
    <property type="term" value="C:Golgi membrane"/>
    <property type="evidence" value="ECO:0007669"/>
    <property type="project" value="TreeGrafter"/>
</dbReference>
<evidence type="ECO:0000259" key="7">
    <source>
        <dbReference type="Pfam" id="PF00264"/>
    </source>
</evidence>
<comment type="similarity">
    <text evidence="2">Belongs to the TVP23 family.</text>
</comment>
<dbReference type="PANTHER" id="PTHR13019">
    <property type="entry name" value="GOLGI APPARATUS MEMBRANE PROTEIN TVP23"/>
    <property type="match status" value="1"/>
</dbReference>
<dbReference type="PANTHER" id="PTHR13019:SF7">
    <property type="entry name" value="GOLGI APPARATUS MEMBRANE PROTEIN TVP23"/>
    <property type="match status" value="1"/>
</dbReference>
<evidence type="ECO:0000256" key="4">
    <source>
        <dbReference type="ARBA" id="ARBA00022989"/>
    </source>
</evidence>
<dbReference type="InterPro" id="IPR008922">
    <property type="entry name" value="Di-copper_centre_dom_sf"/>
</dbReference>
<feature type="transmembrane region" description="Helical" evidence="6">
    <location>
        <begin position="774"/>
        <end position="795"/>
    </location>
</feature>
<dbReference type="AlphaFoldDB" id="A0AAD7ULC6"/>
<evidence type="ECO:0000256" key="3">
    <source>
        <dbReference type="ARBA" id="ARBA00022692"/>
    </source>
</evidence>
<keyword evidence="9" id="KW-1185">Reference proteome</keyword>
<evidence type="ECO:0000256" key="5">
    <source>
        <dbReference type="ARBA" id="ARBA00023136"/>
    </source>
</evidence>
<dbReference type="GO" id="GO:0016491">
    <property type="term" value="F:oxidoreductase activity"/>
    <property type="evidence" value="ECO:0007669"/>
    <property type="project" value="InterPro"/>
</dbReference>
<reference evidence="8" key="1">
    <citation type="submission" date="2023-01" db="EMBL/GenBank/DDBJ databases">
        <title>Metagenome sequencing of chrysophaentin producing Chrysophaeum taylorii.</title>
        <authorList>
            <person name="Davison J."/>
            <person name="Bewley C."/>
        </authorList>
    </citation>
    <scope>NUCLEOTIDE SEQUENCE</scope>
    <source>
        <strain evidence="8">NIES-1699</strain>
    </source>
</reference>
<evidence type="ECO:0000313" key="8">
    <source>
        <dbReference type="EMBL" id="KAJ8610812.1"/>
    </source>
</evidence>
<organism evidence="8 9">
    <name type="scientific">Chrysophaeum taylorii</name>
    <dbReference type="NCBI Taxonomy" id="2483200"/>
    <lineage>
        <taxon>Eukaryota</taxon>
        <taxon>Sar</taxon>
        <taxon>Stramenopiles</taxon>
        <taxon>Ochrophyta</taxon>
        <taxon>Pelagophyceae</taxon>
        <taxon>Pelagomonadales</taxon>
        <taxon>Pelagomonadaceae</taxon>
        <taxon>Chrysophaeum</taxon>
    </lineage>
</organism>
<keyword evidence="5 6" id="KW-0472">Membrane</keyword>
<feature type="transmembrane region" description="Helical" evidence="6">
    <location>
        <begin position="709"/>
        <end position="729"/>
    </location>
</feature>
<accession>A0AAD7ULC6</accession>
<keyword evidence="4 6" id="KW-1133">Transmembrane helix</keyword>
<feature type="domain" description="Tyrosinase copper-binding" evidence="7">
    <location>
        <begin position="218"/>
        <end position="392"/>
    </location>
</feature>
<protein>
    <recommendedName>
        <fullName evidence="7">Tyrosinase copper-binding domain-containing protein</fullName>
    </recommendedName>
</protein>